<comment type="caution">
    <text evidence="2">The sequence shown here is derived from an EMBL/GenBank/DDBJ whole genome shotgun (WGS) entry which is preliminary data.</text>
</comment>
<sequence length="150" mass="17498">MKDKKFVKFQNQDIAEIFADYPAELRERLLYLRGLIFQVASETEGVGRIEEVIKWGQPSYITPESKSGSTIRIDKNKAEENGFAIFFHCQTNLISSFRKKFRQEFRFEGDRSILFTTKTEIPEKALKECIADALTYHFRKKQSASQKSSR</sequence>
<dbReference type="EMBL" id="JBHILJ010000005">
    <property type="protein sequence ID" value="MFB5736945.1"/>
    <property type="molecule type" value="Genomic_DNA"/>
</dbReference>
<name>A0ABV5BP54_9LEPT</name>
<dbReference type="Proteomes" id="UP001580391">
    <property type="component" value="Unassembled WGS sequence"/>
</dbReference>
<accession>A0ABV5BP54</accession>
<keyword evidence="3" id="KW-1185">Reference proteome</keyword>
<proteinExistence type="predicted"/>
<evidence type="ECO:0000313" key="3">
    <source>
        <dbReference type="Proteomes" id="UP001580391"/>
    </source>
</evidence>
<feature type="domain" description="YdhG-like" evidence="1">
    <location>
        <begin position="26"/>
        <end position="134"/>
    </location>
</feature>
<protein>
    <submittedName>
        <fullName evidence="2">DUF1801 domain-containing protein</fullName>
    </submittedName>
</protein>
<reference evidence="2 3" key="1">
    <citation type="submission" date="2024-09" db="EMBL/GenBank/DDBJ databases">
        <title>Taxonomic and Genotyping Characterization of Leptospira Strains isolated from Multiple Sources in Colombia highlights the importance of intermediate species.</title>
        <authorList>
            <person name="Torres Higuera L."/>
            <person name="Rojas Tapias D."/>
            <person name="Jimenez Velasquez S."/>
            <person name="Renjifo Ibanez C."/>
        </authorList>
    </citation>
    <scope>NUCLEOTIDE SEQUENCE [LARGE SCALE GENOMIC DNA]</scope>
    <source>
        <strain evidence="2 3">Lep080</strain>
    </source>
</reference>
<evidence type="ECO:0000259" key="1">
    <source>
        <dbReference type="Pfam" id="PF08818"/>
    </source>
</evidence>
<evidence type="ECO:0000313" key="2">
    <source>
        <dbReference type="EMBL" id="MFB5736945.1"/>
    </source>
</evidence>
<organism evidence="2 3">
    <name type="scientific">Leptospira wolffii</name>
    <dbReference type="NCBI Taxonomy" id="409998"/>
    <lineage>
        <taxon>Bacteria</taxon>
        <taxon>Pseudomonadati</taxon>
        <taxon>Spirochaetota</taxon>
        <taxon>Spirochaetia</taxon>
        <taxon>Leptospirales</taxon>
        <taxon>Leptospiraceae</taxon>
        <taxon>Leptospira</taxon>
    </lineage>
</organism>
<dbReference type="InterPro" id="IPR014922">
    <property type="entry name" value="YdhG-like"/>
</dbReference>
<dbReference type="RefSeq" id="WP_135701089.1">
    <property type="nucleotide sequence ID" value="NZ_JBHILI010000006.1"/>
</dbReference>
<gene>
    <name evidence="2" type="ORF">ACE5IX_10530</name>
</gene>
<dbReference type="Pfam" id="PF08818">
    <property type="entry name" value="DUF1801"/>
    <property type="match status" value="1"/>
</dbReference>
<dbReference type="SUPFAM" id="SSF159888">
    <property type="entry name" value="YdhG-like"/>
    <property type="match status" value="1"/>
</dbReference>